<dbReference type="SUPFAM" id="SSF141130">
    <property type="entry name" value="Acetamidase/Formamidase-like"/>
    <property type="match status" value="1"/>
</dbReference>
<evidence type="ECO:0000313" key="2">
    <source>
        <dbReference type="EMBL" id="GAA2010670.1"/>
    </source>
</evidence>
<dbReference type="Gene3D" id="2.60.120.580">
    <property type="entry name" value="Acetamidase/Formamidase-like domains"/>
    <property type="match status" value="2"/>
</dbReference>
<feature type="compositionally biased region" description="Gly residues" evidence="1">
    <location>
        <begin position="153"/>
        <end position="175"/>
    </location>
</feature>
<dbReference type="PANTHER" id="PTHR31891">
    <property type="entry name" value="FORMAMIDASE C869.04-RELATED"/>
    <property type="match status" value="1"/>
</dbReference>
<dbReference type="Pfam" id="PF03069">
    <property type="entry name" value="FmdA_AmdA"/>
    <property type="match status" value="1"/>
</dbReference>
<gene>
    <name evidence="2" type="ORF">GCM10009839_00730</name>
</gene>
<comment type="caution">
    <text evidence="2">The sequence shown here is derived from an EMBL/GenBank/DDBJ whole genome shotgun (WGS) entry which is preliminary data.</text>
</comment>
<protein>
    <submittedName>
        <fullName evidence="2">Acetamidase/formamidase family protein</fullName>
    </submittedName>
</protein>
<name>A0ABN2TIX5_9ACTN</name>
<evidence type="ECO:0000256" key="1">
    <source>
        <dbReference type="SAM" id="MobiDB-lite"/>
    </source>
</evidence>
<feature type="region of interest" description="Disordered" evidence="1">
    <location>
        <begin position="152"/>
        <end position="177"/>
    </location>
</feature>
<dbReference type="PANTHER" id="PTHR31891:SF1">
    <property type="entry name" value="FORMAMIDASE C869.04-RELATED"/>
    <property type="match status" value="1"/>
</dbReference>
<sequence length="390" mass="39284">MNVLQPGVGPIDGAAYLPSTPETVAWGLLPNAASRPVLTAASGTAVTFDTVSHEGLLADQGGDPAAFFGAAGIGRDRLLADAVGIAAALRHRPEQAGPHIVTGPVAIPGARPGDVLEVEVLALRRRAPYGVISNRHGRGALAGEYPRAEVSAGGAGGAGSAGSPGGAGSAGGASGAGTASTPVPPVCLVAHADDDGFGRLPLPGGRALRWPLAPFLGILAVASATEAPVHSVPPGAHGGNLDIKLLTEGAKLYLPVQVDNALFAAGDPHFSQGDGEVALTAFEAPLRATVRLTLRTDEPMRRMAKALAAPFAETAADQVVIGLDPDLDEALRRAARAAIAFLGERFGVPSAVALAYLSAACDFHVSQVVDLVKGVHCRIPKADLAGLVAR</sequence>
<dbReference type="InterPro" id="IPR004304">
    <property type="entry name" value="FmdA_AmdA"/>
</dbReference>
<reference evidence="2 3" key="1">
    <citation type="journal article" date="2019" name="Int. J. Syst. Evol. Microbiol.">
        <title>The Global Catalogue of Microorganisms (GCM) 10K type strain sequencing project: providing services to taxonomists for standard genome sequencing and annotation.</title>
        <authorList>
            <consortium name="The Broad Institute Genomics Platform"/>
            <consortium name="The Broad Institute Genome Sequencing Center for Infectious Disease"/>
            <person name="Wu L."/>
            <person name="Ma J."/>
        </authorList>
    </citation>
    <scope>NUCLEOTIDE SEQUENCE [LARGE SCALE GENOMIC DNA]</scope>
    <source>
        <strain evidence="2 3">JCM 16014</strain>
    </source>
</reference>
<keyword evidence="3" id="KW-1185">Reference proteome</keyword>
<organism evidence="2 3">
    <name type="scientific">Catenulispora yoronensis</name>
    <dbReference type="NCBI Taxonomy" id="450799"/>
    <lineage>
        <taxon>Bacteria</taxon>
        <taxon>Bacillati</taxon>
        <taxon>Actinomycetota</taxon>
        <taxon>Actinomycetes</taxon>
        <taxon>Catenulisporales</taxon>
        <taxon>Catenulisporaceae</taxon>
        <taxon>Catenulispora</taxon>
    </lineage>
</organism>
<dbReference type="EMBL" id="BAAAQN010000001">
    <property type="protein sequence ID" value="GAA2010670.1"/>
    <property type="molecule type" value="Genomic_DNA"/>
</dbReference>
<dbReference type="Gene3D" id="3.10.28.20">
    <property type="entry name" value="Acetamidase/Formamidase-like domains"/>
    <property type="match status" value="1"/>
</dbReference>
<dbReference type="RefSeq" id="WP_344663407.1">
    <property type="nucleotide sequence ID" value="NZ_BAAAQN010000001.1"/>
</dbReference>
<dbReference type="Proteomes" id="UP001500751">
    <property type="component" value="Unassembled WGS sequence"/>
</dbReference>
<evidence type="ECO:0000313" key="3">
    <source>
        <dbReference type="Proteomes" id="UP001500751"/>
    </source>
</evidence>
<accession>A0ABN2TIX5</accession>
<proteinExistence type="predicted"/>